<comment type="caution">
    <text evidence="2">The sequence shown here is derived from an EMBL/GenBank/DDBJ whole genome shotgun (WGS) entry which is preliminary data.</text>
</comment>
<accession>A0ABD2ZLE8</accession>
<gene>
    <name evidence="2" type="ORF">ACH5RR_021634</name>
</gene>
<feature type="region of interest" description="Disordered" evidence="1">
    <location>
        <begin position="34"/>
        <end position="64"/>
    </location>
</feature>
<evidence type="ECO:0000313" key="2">
    <source>
        <dbReference type="EMBL" id="KAL3519045.1"/>
    </source>
</evidence>
<feature type="region of interest" description="Disordered" evidence="1">
    <location>
        <begin position="1"/>
        <end position="20"/>
    </location>
</feature>
<name>A0ABD2ZLE8_9GENT</name>
<dbReference type="AlphaFoldDB" id="A0ABD2ZLE8"/>
<proteinExistence type="predicted"/>
<evidence type="ECO:0000313" key="3">
    <source>
        <dbReference type="Proteomes" id="UP001630127"/>
    </source>
</evidence>
<dbReference type="Proteomes" id="UP001630127">
    <property type="component" value="Unassembled WGS sequence"/>
</dbReference>
<evidence type="ECO:0000256" key="1">
    <source>
        <dbReference type="SAM" id="MobiDB-lite"/>
    </source>
</evidence>
<organism evidence="2 3">
    <name type="scientific">Cinchona calisaya</name>
    <dbReference type="NCBI Taxonomy" id="153742"/>
    <lineage>
        <taxon>Eukaryota</taxon>
        <taxon>Viridiplantae</taxon>
        <taxon>Streptophyta</taxon>
        <taxon>Embryophyta</taxon>
        <taxon>Tracheophyta</taxon>
        <taxon>Spermatophyta</taxon>
        <taxon>Magnoliopsida</taxon>
        <taxon>eudicotyledons</taxon>
        <taxon>Gunneridae</taxon>
        <taxon>Pentapetalae</taxon>
        <taxon>asterids</taxon>
        <taxon>lamiids</taxon>
        <taxon>Gentianales</taxon>
        <taxon>Rubiaceae</taxon>
        <taxon>Cinchonoideae</taxon>
        <taxon>Cinchoneae</taxon>
        <taxon>Cinchona</taxon>
    </lineage>
</organism>
<keyword evidence="3" id="KW-1185">Reference proteome</keyword>
<reference evidence="2 3" key="1">
    <citation type="submission" date="2024-11" db="EMBL/GenBank/DDBJ databases">
        <title>A near-complete genome assembly of Cinchona calisaya.</title>
        <authorList>
            <person name="Lian D.C."/>
            <person name="Zhao X.W."/>
            <person name="Wei L."/>
        </authorList>
    </citation>
    <scope>NUCLEOTIDE SEQUENCE [LARGE SCALE GENOMIC DNA]</scope>
    <source>
        <tissue evidence="2">Nenye</tissue>
    </source>
</reference>
<protein>
    <submittedName>
        <fullName evidence="2">Uncharacterized protein</fullName>
    </submittedName>
</protein>
<dbReference type="EMBL" id="JBJUIK010000009">
    <property type="protein sequence ID" value="KAL3519045.1"/>
    <property type="molecule type" value="Genomic_DNA"/>
</dbReference>
<sequence length="117" mass="12850">MEASENVPLKNDNDPNARVSSTMVGVSTNIVEASKNVPLENDNGPNTRVPSITPKKRGRGPKKGLELAKQLKKNGRKLDILIPNGINRLVCGDIDVYKADFTDKIENSVDKEHEDNI</sequence>